<evidence type="ECO:0008006" key="3">
    <source>
        <dbReference type="Google" id="ProtNLM"/>
    </source>
</evidence>
<accession>A0A0G1K7E6</accession>
<evidence type="ECO:0000313" key="1">
    <source>
        <dbReference type="EMBL" id="KKT52237.1"/>
    </source>
</evidence>
<organism evidence="1 2">
    <name type="scientific">Candidatus Collierbacteria bacterium GW2011_GWB2_44_22</name>
    <dbReference type="NCBI Taxonomy" id="1618387"/>
    <lineage>
        <taxon>Bacteria</taxon>
        <taxon>Candidatus Collieribacteriota</taxon>
    </lineage>
</organism>
<evidence type="ECO:0000313" key="2">
    <source>
        <dbReference type="Proteomes" id="UP000034006"/>
    </source>
</evidence>
<gene>
    <name evidence="1" type="ORF">UW44_C0003G0080</name>
</gene>
<reference evidence="1 2" key="1">
    <citation type="journal article" date="2015" name="Nature">
        <title>rRNA introns, odd ribosomes, and small enigmatic genomes across a large radiation of phyla.</title>
        <authorList>
            <person name="Brown C.T."/>
            <person name="Hug L.A."/>
            <person name="Thomas B.C."/>
            <person name="Sharon I."/>
            <person name="Castelle C.J."/>
            <person name="Singh A."/>
            <person name="Wilkins M.J."/>
            <person name="Williams K.H."/>
            <person name="Banfield J.F."/>
        </authorList>
    </citation>
    <scope>NUCLEOTIDE SEQUENCE [LARGE SCALE GENOMIC DNA]</scope>
</reference>
<dbReference type="InterPro" id="IPR039470">
    <property type="entry name" value="Nuc_deoxyri_tr2"/>
</dbReference>
<proteinExistence type="predicted"/>
<dbReference type="AlphaFoldDB" id="A0A0G1K7E6"/>
<name>A0A0G1K7E6_9BACT</name>
<protein>
    <recommendedName>
        <fullName evidence="3">Nucleoside 2-deoxyribosyltransferase like</fullName>
    </recommendedName>
</protein>
<dbReference type="EMBL" id="LCIH01000003">
    <property type="protein sequence ID" value="KKT52237.1"/>
    <property type="molecule type" value="Genomic_DNA"/>
</dbReference>
<dbReference type="Gene3D" id="3.40.50.450">
    <property type="match status" value="1"/>
</dbReference>
<sequence length="164" mass="18889">MKETLVIIAPEYKETFAPIIFLAGPIQGAEDWQSQAIEIIHRLNPEVVIASPRRPQFSKDFHYEEQVNWESHFLNEAGENGVIIFWLAKESEPIPGRSYAQTTRAELFEWKERHIYKDAKLVIGIQDGFTGDRYIKMRLGQDCPDITIHSTLEDVCRDALSQIS</sequence>
<dbReference type="Proteomes" id="UP000034006">
    <property type="component" value="Unassembled WGS sequence"/>
</dbReference>
<dbReference type="STRING" id="1618387.UW44_C0003G0080"/>
<comment type="caution">
    <text evidence="1">The sequence shown here is derived from an EMBL/GenBank/DDBJ whole genome shotgun (WGS) entry which is preliminary data.</text>
</comment>
<dbReference type="Pfam" id="PF15891">
    <property type="entry name" value="Nuc_deoxyri_tr2"/>
    <property type="match status" value="1"/>
</dbReference>